<feature type="binding site" evidence="11">
    <location>
        <begin position="10"/>
        <end position="17"/>
    </location>
    <ligand>
        <name>ATP</name>
        <dbReference type="ChEBI" id="CHEBI:30616"/>
    </ligand>
</feature>
<comment type="similarity">
    <text evidence="1 11">Belongs to the thymidylate kinase family.</text>
</comment>
<evidence type="ECO:0000256" key="10">
    <source>
        <dbReference type="ARBA" id="ARBA00048743"/>
    </source>
</evidence>
<sequence length="203" mass="23355">MPGLFIVFEGIDGSGKSTQAKLLAEWFKEKGYDVILTKEPTDTKLGKFIREVVVHGSLIDGSKLSYEAEALLFAADRAEHVKKVIKPALDKGKVVICDRYFYSSLAYQWARGLDLKWLMKINEFAIKPNLTILLDLPTKESLKRIRTRVDISEFDKLWDLQKKVRQNYLKLAEMFPEMKIINAMNSIEDVHRDIVALVEHELL</sequence>
<dbReference type="RefSeq" id="WP_068323393.1">
    <property type="nucleotide sequence ID" value="NZ_CP010835.1"/>
</dbReference>
<keyword evidence="6 11" id="KW-0547">Nucleotide-binding</keyword>
<dbReference type="PANTHER" id="PTHR10344:SF4">
    <property type="entry name" value="UMP-CMP KINASE 2, MITOCHONDRIAL"/>
    <property type="match status" value="1"/>
</dbReference>
<dbReference type="PATRIC" id="fig|1609559.3.peg.1737"/>
<evidence type="ECO:0000256" key="3">
    <source>
        <dbReference type="ARBA" id="ARBA00013355"/>
    </source>
</evidence>
<dbReference type="GeneID" id="28491835"/>
<reference evidence="14" key="1">
    <citation type="submission" date="2015-02" db="EMBL/GenBank/DDBJ databases">
        <title>Pyrococcus kukulkanii sp. nov., a novel hyperthermophilic archaeon isolated from a deep-sea hydrothermal vent at the Guaymas Basin.</title>
        <authorList>
            <person name="Oger P.M."/>
            <person name="Callac N."/>
            <person name="Jebbar M."/>
            <person name="Godfroy A."/>
        </authorList>
    </citation>
    <scope>NUCLEOTIDE SEQUENCE [LARGE SCALE GENOMIC DNA]</scope>
    <source>
        <strain evidence="14">NCB100</strain>
    </source>
</reference>
<dbReference type="GO" id="GO:0005737">
    <property type="term" value="C:cytoplasm"/>
    <property type="evidence" value="ECO:0007669"/>
    <property type="project" value="TreeGrafter"/>
</dbReference>
<dbReference type="InterPro" id="IPR039430">
    <property type="entry name" value="Thymidylate_kin-like_dom"/>
</dbReference>
<evidence type="ECO:0000256" key="1">
    <source>
        <dbReference type="ARBA" id="ARBA00009776"/>
    </source>
</evidence>
<evidence type="ECO:0000256" key="4">
    <source>
        <dbReference type="ARBA" id="ARBA00022679"/>
    </source>
</evidence>
<organism evidence="13 14">
    <name type="scientific">Pyrococcus kukulkanii</name>
    <dbReference type="NCBI Taxonomy" id="1609559"/>
    <lineage>
        <taxon>Archaea</taxon>
        <taxon>Methanobacteriati</taxon>
        <taxon>Methanobacteriota</taxon>
        <taxon>Thermococci</taxon>
        <taxon>Thermococcales</taxon>
        <taxon>Thermococcaceae</taxon>
        <taxon>Pyrococcus</taxon>
    </lineage>
</organism>
<comment type="catalytic activity">
    <reaction evidence="10 11">
        <text>dTMP + ATP = dTDP + ADP</text>
        <dbReference type="Rhea" id="RHEA:13517"/>
        <dbReference type="ChEBI" id="CHEBI:30616"/>
        <dbReference type="ChEBI" id="CHEBI:58369"/>
        <dbReference type="ChEBI" id="CHEBI:63528"/>
        <dbReference type="ChEBI" id="CHEBI:456216"/>
        <dbReference type="EC" id="2.7.4.9"/>
    </reaction>
</comment>
<dbReference type="OrthoDB" id="43083at2157"/>
<accession>A0A127BAY6</accession>
<gene>
    <name evidence="11" type="primary">tmk</name>
    <name evidence="13" type="ORF">TQ32_08315</name>
</gene>
<evidence type="ECO:0000256" key="5">
    <source>
        <dbReference type="ARBA" id="ARBA00022727"/>
    </source>
</evidence>
<feature type="domain" description="Thymidylate kinase-like" evidence="12">
    <location>
        <begin position="8"/>
        <end position="194"/>
    </location>
</feature>
<dbReference type="FunFam" id="3.40.50.300:FF:000225">
    <property type="entry name" value="Thymidylate kinase"/>
    <property type="match status" value="1"/>
</dbReference>
<dbReference type="GO" id="GO:0006227">
    <property type="term" value="P:dUDP biosynthetic process"/>
    <property type="evidence" value="ECO:0007669"/>
    <property type="project" value="TreeGrafter"/>
</dbReference>
<evidence type="ECO:0000313" key="14">
    <source>
        <dbReference type="Proteomes" id="UP000070587"/>
    </source>
</evidence>
<evidence type="ECO:0000313" key="13">
    <source>
        <dbReference type="EMBL" id="AMM54483.1"/>
    </source>
</evidence>
<reference evidence="13 14" key="2">
    <citation type="journal article" date="2016" name="Int. J. Syst. Evol. Microbiol.">
        <title>Pyrococcus kukulkanii sp. nov., a hyperthermophilic, piezophilic archaeon isolated from a deep-sea hydrothermal vent.</title>
        <authorList>
            <person name="Callac N."/>
            <person name="Oger P."/>
            <person name="Lesongeur F."/>
            <person name="Rattray J.E."/>
            <person name="Vannier P."/>
            <person name="Michoud G."/>
            <person name="Beauverger M."/>
            <person name="Gayet N."/>
            <person name="Rouxel O."/>
            <person name="Jebbar M."/>
            <person name="Godfroy A."/>
        </authorList>
    </citation>
    <scope>NUCLEOTIDE SEQUENCE [LARGE SCALE GENOMIC DNA]</scope>
    <source>
        <strain evidence="13 14">NCB100</strain>
    </source>
</reference>
<dbReference type="NCBIfam" id="TIGR00041">
    <property type="entry name" value="DTMP_kinase"/>
    <property type="match status" value="1"/>
</dbReference>
<evidence type="ECO:0000259" key="12">
    <source>
        <dbReference type="Pfam" id="PF02223"/>
    </source>
</evidence>
<evidence type="ECO:0000256" key="9">
    <source>
        <dbReference type="ARBA" id="ARBA00029962"/>
    </source>
</evidence>
<dbReference type="GO" id="GO:0006233">
    <property type="term" value="P:dTDP biosynthetic process"/>
    <property type="evidence" value="ECO:0007669"/>
    <property type="project" value="InterPro"/>
</dbReference>
<proteinExistence type="inferred from homology"/>
<dbReference type="InterPro" id="IPR027417">
    <property type="entry name" value="P-loop_NTPase"/>
</dbReference>
<dbReference type="HAMAP" id="MF_00165">
    <property type="entry name" value="Thymidylate_kinase"/>
    <property type="match status" value="1"/>
</dbReference>
<dbReference type="SUPFAM" id="SSF52540">
    <property type="entry name" value="P-loop containing nucleoside triphosphate hydrolases"/>
    <property type="match status" value="1"/>
</dbReference>
<evidence type="ECO:0000256" key="6">
    <source>
        <dbReference type="ARBA" id="ARBA00022741"/>
    </source>
</evidence>
<keyword evidence="5 11" id="KW-0545">Nucleotide biosynthesis</keyword>
<dbReference type="GO" id="GO:0004798">
    <property type="term" value="F:dTMP kinase activity"/>
    <property type="evidence" value="ECO:0007669"/>
    <property type="project" value="UniProtKB-UniRule"/>
</dbReference>
<dbReference type="GO" id="GO:0006235">
    <property type="term" value="P:dTTP biosynthetic process"/>
    <property type="evidence" value="ECO:0007669"/>
    <property type="project" value="UniProtKB-UniRule"/>
</dbReference>
<keyword evidence="7 11" id="KW-0418">Kinase</keyword>
<dbReference type="InterPro" id="IPR018095">
    <property type="entry name" value="Thymidylate_kin_CS"/>
</dbReference>
<keyword evidence="8 11" id="KW-0067">ATP-binding</keyword>
<evidence type="ECO:0000256" key="11">
    <source>
        <dbReference type="HAMAP-Rule" id="MF_00165"/>
    </source>
</evidence>
<dbReference type="EC" id="2.7.4.9" evidence="2 11"/>
<dbReference type="AlphaFoldDB" id="A0A127BAY6"/>
<dbReference type="Proteomes" id="UP000070587">
    <property type="component" value="Chromosome"/>
</dbReference>
<dbReference type="STRING" id="1609559.TQ32_08315"/>
<dbReference type="Pfam" id="PF02223">
    <property type="entry name" value="Thymidylate_kin"/>
    <property type="match status" value="1"/>
</dbReference>
<dbReference type="KEGG" id="pyc:TQ32_08315"/>
<evidence type="ECO:0000256" key="8">
    <source>
        <dbReference type="ARBA" id="ARBA00022840"/>
    </source>
</evidence>
<dbReference type="EMBL" id="CP010835">
    <property type="protein sequence ID" value="AMM54483.1"/>
    <property type="molecule type" value="Genomic_DNA"/>
</dbReference>
<dbReference type="GO" id="GO:0005524">
    <property type="term" value="F:ATP binding"/>
    <property type="evidence" value="ECO:0007669"/>
    <property type="project" value="UniProtKB-UniRule"/>
</dbReference>
<dbReference type="PROSITE" id="PS01331">
    <property type="entry name" value="THYMIDYLATE_KINASE"/>
    <property type="match status" value="1"/>
</dbReference>
<protein>
    <recommendedName>
        <fullName evidence="3 11">Probable thymidylate kinase</fullName>
        <ecNumber evidence="2 11">2.7.4.9</ecNumber>
    </recommendedName>
    <alternativeName>
        <fullName evidence="9 11">dTMP kinase</fullName>
    </alternativeName>
</protein>
<dbReference type="InterPro" id="IPR018094">
    <property type="entry name" value="Thymidylate_kinase"/>
</dbReference>
<evidence type="ECO:0000256" key="2">
    <source>
        <dbReference type="ARBA" id="ARBA00012980"/>
    </source>
</evidence>
<dbReference type="Gene3D" id="3.40.50.300">
    <property type="entry name" value="P-loop containing nucleotide triphosphate hydrolases"/>
    <property type="match status" value="1"/>
</dbReference>
<evidence type="ECO:0000256" key="7">
    <source>
        <dbReference type="ARBA" id="ARBA00022777"/>
    </source>
</evidence>
<dbReference type="PANTHER" id="PTHR10344">
    <property type="entry name" value="THYMIDYLATE KINASE"/>
    <property type="match status" value="1"/>
</dbReference>
<name>A0A127BAY6_9EURY</name>
<dbReference type="CDD" id="cd01672">
    <property type="entry name" value="TMPK"/>
    <property type="match status" value="1"/>
</dbReference>
<keyword evidence="4 11" id="KW-0808">Transferase</keyword>